<evidence type="ECO:0000259" key="4">
    <source>
        <dbReference type="Pfam" id="PF22902"/>
    </source>
</evidence>
<dbReference type="Proteomes" id="UP000631114">
    <property type="component" value="Unassembled WGS sequence"/>
</dbReference>
<dbReference type="Gene3D" id="2.60.40.150">
    <property type="entry name" value="C2 domain"/>
    <property type="match status" value="1"/>
</dbReference>
<feature type="domain" description="C2" evidence="3">
    <location>
        <begin position="229"/>
        <end position="259"/>
    </location>
</feature>
<dbReference type="OrthoDB" id="269822at2759"/>
<dbReference type="EMBL" id="JADFTS010000002">
    <property type="protein sequence ID" value="KAF9619698.1"/>
    <property type="molecule type" value="Genomic_DNA"/>
</dbReference>
<dbReference type="PANTHER" id="PTHR23303">
    <property type="entry name" value="CARBOXYPEPTIDASE REGULATORY REGION-CONTAINING"/>
    <property type="match status" value="1"/>
</dbReference>
<feature type="chain" id="PRO_5032959711" description="Phosphoinositide phospholipase C" evidence="2">
    <location>
        <begin position="17"/>
        <end position="288"/>
    </location>
</feature>
<dbReference type="InterPro" id="IPR035892">
    <property type="entry name" value="C2_domain_sf"/>
</dbReference>
<feature type="signal peptide" evidence="2">
    <location>
        <begin position="1"/>
        <end position="16"/>
    </location>
</feature>
<dbReference type="Pfam" id="PF22902">
    <property type="entry name" value="NOMO1-like_9th"/>
    <property type="match status" value="1"/>
</dbReference>
<dbReference type="GO" id="GO:0005789">
    <property type="term" value="C:endoplasmic reticulum membrane"/>
    <property type="evidence" value="ECO:0007669"/>
    <property type="project" value="TreeGrafter"/>
</dbReference>
<proteinExistence type="predicted"/>
<dbReference type="PANTHER" id="PTHR23303:SF14">
    <property type="entry name" value="BOS COMPLEX SUBUNIT NOMO1-RELATED"/>
    <property type="match status" value="1"/>
</dbReference>
<dbReference type="AlphaFoldDB" id="A0A835INA5"/>
<protein>
    <recommendedName>
        <fullName evidence="7">Phosphoinositide phospholipase C</fullName>
    </recommendedName>
</protein>
<dbReference type="SUPFAM" id="SSF49562">
    <property type="entry name" value="C2 domain (Calcium/lipid-binding domain, CaLB)"/>
    <property type="match status" value="1"/>
</dbReference>
<sequence length="288" mass="32053">MKVLLLTVLLLRVSSAEKHVLLLKYQKNEIMSKIEEAAKPLGFNVHKNNYKMKLKGDKTGRNGHLSVATEVSVTIDGCQEKILSFSGRPGLYIEGSVSPPISSVDIRVVTVDNSGDAPLQKGELVLETTIEPDGFFIGGRLYDDADYDIEASKLGYHLKSIGSSSFSRQKLSQIAIRIYPGEESSANGGCGYVKMPEFLHKVGPHNEIFDPRASLPVKKIFKVGIAGVPTDSVMKKTKTVEDNWTPVWNEEFEFPLTTPSLLCFRLRFMSMTCLKRMILEAKHVCRRS</sequence>
<keyword evidence="1 2" id="KW-0732">Signal</keyword>
<dbReference type="Gene3D" id="3.30.310.80">
    <property type="entry name" value="Kinase associated domain 1, KA1"/>
    <property type="match status" value="1"/>
</dbReference>
<evidence type="ECO:0008006" key="7">
    <source>
        <dbReference type="Google" id="ProtNLM"/>
    </source>
</evidence>
<organism evidence="5 6">
    <name type="scientific">Coptis chinensis</name>
    <dbReference type="NCBI Taxonomy" id="261450"/>
    <lineage>
        <taxon>Eukaryota</taxon>
        <taxon>Viridiplantae</taxon>
        <taxon>Streptophyta</taxon>
        <taxon>Embryophyta</taxon>
        <taxon>Tracheophyta</taxon>
        <taxon>Spermatophyta</taxon>
        <taxon>Magnoliopsida</taxon>
        <taxon>Ranunculales</taxon>
        <taxon>Ranunculaceae</taxon>
        <taxon>Coptidoideae</taxon>
        <taxon>Coptis</taxon>
    </lineage>
</organism>
<dbReference type="InterPro" id="IPR051417">
    <property type="entry name" value="SDr/BOS_complex"/>
</dbReference>
<gene>
    <name evidence="5" type="ORF">IFM89_008375</name>
</gene>
<dbReference type="Pfam" id="PF00168">
    <property type="entry name" value="C2"/>
    <property type="match status" value="1"/>
</dbReference>
<keyword evidence="6" id="KW-1185">Reference proteome</keyword>
<evidence type="ECO:0000259" key="3">
    <source>
        <dbReference type="Pfam" id="PF00168"/>
    </source>
</evidence>
<evidence type="ECO:0000256" key="1">
    <source>
        <dbReference type="ARBA" id="ARBA00022729"/>
    </source>
</evidence>
<evidence type="ECO:0000313" key="5">
    <source>
        <dbReference type="EMBL" id="KAF9619698.1"/>
    </source>
</evidence>
<evidence type="ECO:0000313" key="6">
    <source>
        <dbReference type="Proteomes" id="UP000631114"/>
    </source>
</evidence>
<evidence type="ECO:0000256" key="2">
    <source>
        <dbReference type="SAM" id="SignalP"/>
    </source>
</evidence>
<dbReference type="InterPro" id="IPR000008">
    <property type="entry name" value="C2_dom"/>
</dbReference>
<accession>A0A835INA5</accession>
<name>A0A835INA5_9MAGN</name>
<dbReference type="InterPro" id="IPR055073">
    <property type="entry name" value="NOMO1-like_9th"/>
</dbReference>
<comment type="caution">
    <text evidence="5">The sequence shown here is derived from an EMBL/GenBank/DDBJ whole genome shotgun (WGS) entry which is preliminary data.</text>
</comment>
<reference evidence="5 6" key="1">
    <citation type="submission" date="2020-10" db="EMBL/GenBank/DDBJ databases">
        <title>The Coptis chinensis genome and diversification of protoberbering-type alkaloids.</title>
        <authorList>
            <person name="Wang B."/>
            <person name="Shu S."/>
            <person name="Song C."/>
            <person name="Liu Y."/>
        </authorList>
    </citation>
    <scope>NUCLEOTIDE SEQUENCE [LARGE SCALE GENOMIC DNA]</scope>
    <source>
        <strain evidence="5">HL-2020</strain>
        <tissue evidence="5">Leaf</tissue>
    </source>
</reference>
<feature type="domain" description="NOMO-like ninth beta-sandwich" evidence="4">
    <location>
        <begin position="90"/>
        <end position="163"/>
    </location>
</feature>